<accession>A0A8S5RB73</accession>
<name>A0A8S5RB73_9VIRU</name>
<proteinExistence type="predicted"/>
<organism evidence="1">
    <name type="scientific">virus sp. ctRTq15</name>
    <dbReference type="NCBI Taxonomy" id="2828253"/>
    <lineage>
        <taxon>Viruses</taxon>
    </lineage>
</organism>
<evidence type="ECO:0000313" key="1">
    <source>
        <dbReference type="EMBL" id="DAE28321.1"/>
    </source>
</evidence>
<sequence length="38" mass="4738">MSNEEYRQKITKMINKIEDNWILEQIFKFICNMTKERA</sequence>
<dbReference type="EMBL" id="BK059084">
    <property type="protein sequence ID" value="DAE28321.1"/>
    <property type="molecule type" value="Genomic_DNA"/>
</dbReference>
<reference evidence="1" key="1">
    <citation type="journal article" date="2021" name="Proc. Natl. Acad. Sci. U.S.A.">
        <title>A Catalog of Tens of Thousands of Viruses from Human Metagenomes Reveals Hidden Associations with Chronic Diseases.</title>
        <authorList>
            <person name="Tisza M.J."/>
            <person name="Buck C.B."/>
        </authorList>
    </citation>
    <scope>NUCLEOTIDE SEQUENCE</scope>
    <source>
        <strain evidence="1">CtRTq15</strain>
    </source>
</reference>
<protein>
    <submittedName>
        <fullName evidence="1">Uncharacterized protein</fullName>
    </submittedName>
</protein>